<feature type="signal peptide" evidence="1">
    <location>
        <begin position="1"/>
        <end position="25"/>
    </location>
</feature>
<sequence>MIDKRTKYAVVIFMLLASLPLSSCARTIVYHEYEAREEIIDNLGKIRVLVSGSYVDNGKRFFGKVTTYGNPYFLGISFEPFDSKGICLSKVTFSQNGLSKDIYAGSLICDDKDHGKIYPPGYQVYSFGNIHLNTDMPVQFHVEYVIPGNGTPNEISTILRNKPVREEKRNDFLDMIGSQ</sequence>
<evidence type="ECO:0008006" key="4">
    <source>
        <dbReference type="Google" id="ProtNLM"/>
    </source>
</evidence>
<dbReference type="EMBL" id="CAADGD010000252">
    <property type="protein sequence ID" value="VFK73688.1"/>
    <property type="molecule type" value="Genomic_DNA"/>
</dbReference>
<evidence type="ECO:0000313" key="2">
    <source>
        <dbReference type="EMBL" id="VFK68667.1"/>
    </source>
</evidence>
<dbReference type="EMBL" id="CAADFZ010000257">
    <property type="protein sequence ID" value="VFK68667.1"/>
    <property type="molecule type" value="Genomic_DNA"/>
</dbReference>
<gene>
    <name evidence="2" type="ORF">BECKUNK1418G_GA0071005_12574</name>
    <name evidence="3" type="ORF">BECKUNK1418H_GA0071006_12524</name>
</gene>
<evidence type="ECO:0000256" key="1">
    <source>
        <dbReference type="SAM" id="SignalP"/>
    </source>
</evidence>
<organism evidence="3">
    <name type="scientific">Candidatus Kentrum sp. UNK</name>
    <dbReference type="NCBI Taxonomy" id="2126344"/>
    <lineage>
        <taxon>Bacteria</taxon>
        <taxon>Pseudomonadati</taxon>
        <taxon>Pseudomonadota</taxon>
        <taxon>Gammaproteobacteria</taxon>
        <taxon>Candidatus Kentrum</taxon>
    </lineage>
</organism>
<feature type="chain" id="PRO_5036354268" description="Lipoprotein" evidence="1">
    <location>
        <begin position="26"/>
        <end position="179"/>
    </location>
</feature>
<protein>
    <recommendedName>
        <fullName evidence="4">Lipoprotein</fullName>
    </recommendedName>
</protein>
<reference evidence="3" key="1">
    <citation type="submission" date="2019-02" db="EMBL/GenBank/DDBJ databases">
        <authorList>
            <person name="Gruber-Vodicka R. H."/>
            <person name="Seah K. B. B."/>
        </authorList>
    </citation>
    <scope>NUCLEOTIDE SEQUENCE</scope>
    <source>
        <strain evidence="3">BECK_BY19</strain>
        <strain evidence="2">BECK_BY8</strain>
    </source>
</reference>
<name>A0A451B5Y2_9GAMM</name>
<accession>A0A451B5Y2</accession>
<evidence type="ECO:0000313" key="3">
    <source>
        <dbReference type="EMBL" id="VFK73688.1"/>
    </source>
</evidence>
<proteinExistence type="predicted"/>
<dbReference type="AlphaFoldDB" id="A0A451B5Y2"/>
<keyword evidence="1" id="KW-0732">Signal</keyword>